<reference evidence="1" key="1">
    <citation type="submission" date="2021-02" db="EMBL/GenBank/DDBJ databases">
        <authorList>
            <person name="Dougan E. K."/>
            <person name="Rhodes N."/>
            <person name="Thang M."/>
            <person name="Chan C."/>
        </authorList>
    </citation>
    <scope>NUCLEOTIDE SEQUENCE</scope>
</reference>
<evidence type="ECO:0000313" key="2">
    <source>
        <dbReference type="Proteomes" id="UP000601435"/>
    </source>
</evidence>
<organism evidence="1 2">
    <name type="scientific">Symbiodinium necroappetens</name>
    <dbReference type="NCBI Taxonomy" id="1628268"/>
    <lineage>
        <taxon>Eukaryota</taxon>
        <taxon>Sar</taxon>
        <taxon>Alveolata</taxon>
        <taxon>Dinophyceae</taxon>
        <taxon>Suessiales</taxon>
        <taxon>Symbiodiniaceae</taxon>
        <taxon>Symbiodinium</taxon>
    </lineage>
</organism>
<feature type="non-terminal residue" evidence="1">
    <location>
        <position position="1"/>
    </location>
</feature>
<keyword evidence="2" id="KW-1185">Reference proteome</keyword>
<sequence>ANGKSYSSSYRKTYPVVRKVRIPPSRYARLGGFRIYSKATGEGEEMYWLRCDYATGHPLVLKQNADGSMEQRSFELFSTRRTDLEKGQNLTVLADATLVRPAGFEKERGGSPRELHPFFFVGIFLRFSWIVQKFVRVIKSTLWIQ</sequence>
<accession>A0A812VS29</accession>
<dbReference type="AlphaFoldDB" id="A0A812VS29"/>
<protein>
    <submittedName>
        <fullName evidence="1">Uncharacterized protein</fullName>
    </submittedName>
</protein>
<gene>
    <name evidence="1" type="ORF">SNEC2469_LOCUS18510</name>
</gene>
<dbReference type="OrthoDB" id="10320741at2759"/>
<proteinExistence type="predicted"/>
<evidence type="ECO:0000313" key="1">
    <source>
        <dbReference type="EMBL" id="CAE7654374.1"/>
    </source>
</evidence>
<name>A0A812VS29_9DINO</name>
<dbReference type="EMBL" id="CAJNJA010031219">
    <property type="protein sequence ID" value="CAE7654374.1"/>
    <property type="molecule type" value="Genomic_DNA"/>
</dbReference>
<comment type="caution">
    <text evidence="1">The sequence shown here is derived from an EMBL/GenBank/DDBJ whole genome shotgun (WGS) entry which is preliminary data.</text>
</comment>
<dbReference type="Proteomes" id="UP000601435">
    <property type="component" value="Unassembled WGS sequence"/>
</dbReference>